<dbReference type="EMBL" id="JAWPMK010000006">
    <property type="protein sequence ID" value="MDW9353684.1"/>
    <property type="molecule type" value="Genomic_DNA"/>
</dbReference>
<dbReference type="GO" id="GO:0006276">
    <property type="term" value="P:plasmid maintenance"/>
    <property type="evidence" value="ECO:0007669"/>
    <property type="project" value="UniProtKB-KW"/>
</dbReference>
<evidence type="ECO:0000256" key="4">
    <source>
        <dbReference type="ARBA" id="ARBA00023125"/>
    </source>
</evidence>
<evidence type="ECO:0000256" key="3">
    <source>
        <dbReference type="ARBA" id="ARBA00023015"/>
    </source>
</evidence>
<dbReference type="RefSeq" id="WP_001278277.1">
    <property type="nucleotide sequence ID" value="NZ_BFXJ01000057.1"/>
</dbReference>
<proteinExistence type="predicted"/>
<accession>A0AAP6B3F3</accession>
<dbReference type="AlphaFoldDB" id="A0AAP6B3F3"/>
<dbReference type="Pfam" id="PF10723">
    <property type="entry name" value="RepB-RCR_reg"/>
    <property type="match status" value="1"/>
</dbReference>
<evidence type="ECO:0000256" key="2">
    <source>
        <dbReference type="ARBA" id="ARBA00022689"/>
    </source>
</evidence>
<dbReference type="InterPro" id="IPR019661">
    <property type="entry name" value="RepA2"/>
</dbReference>
<dbReference type="GO" id="GO:0003677">
    <property type="term" value="F:DNA binding"/>
    <property type="evidence" value="ECO:0007669"/>
    <property type="project" value="UniProtKB-KW"/>
</dbReference>
<keyword evidence="5" id="KW-0804">Transcription</keyword>
<evidence type="ECO:0000313" key="11">
    <source>
        <dbReference type="Proteomes" id="UP001271591"/>
    </source>
</evidence>
<evidence type="ECO:0000256" key="6">
    <source>
        <dbReference type="ARBA" id="ARBA00031853"/>
    </source>
</evidence>
<evidence type="ECO:0000313" key="8">
    <source>
        <dbReference type="EMBL" id="MBL6236702.1"/>
    </source>
</evidence>
<dbReference type="NCBIfam" id="NF010256">
    <property type="entry name" value="PRK13702.1"/>
    <property type="match status" value="1"/>
</dbReference>
<dbReference type="EMBL" id="JAETYZ010000040">
    <property type="protein sequence ID" value="MBL6236702.1"/>
    <property type="molecule type" value="Genomic_DNA"/>
</dbReference>
<comment type="caution">
    <text evidence="9">The sequence shown here is derived from an EMBL/GenBank/DDBJ whole genome shotgun (WGS) entry which is preliminary data.</text>
</comment>
<reference evidence="9" key="2">
    <citation type="submission" date="2023-10" db="EMBL/GenBank/DDBJ databases">
        <title>Draft Genome Sequence of a Shiga toxin-producing Escherichia coli strain from deer meat showing an IS-element integration in the B-subunit of the Shiga toxin Stx2b gene.</title>
        <authorList>
            <person name="Projahn M."/>
            <person name="Borowiak M."/>
        </authorList>
    </citation>
    <scope>NUCLEOTIDE SEQUENCE</scope>
    <source>
        <strain evidence="9">BfR-EC-18960</strain>
    </source>
</reference>
<keyword evidence="1" id="KW-0678">Repressor</keyword>
<evidence type="ECO:0000256" key="1">
    <source>
        <dbReference type="ARBA" id="ARBA00022491"/>
    </source>
</evidence>
<evidence type="ECO:0000313" key="10">
    <source>
        <dbReference type="Proteomes" id="UP000615017"/>
    </source>
</evidence>
<keyword evidence="4" id="KW-0238">DNA-binding</keyword>
<gene>
    <name evidence="9" type="primary">repA</name>
    <name evidence="8" type="ORF">JNA65_22835</name>
    <name evidence="9" type="ORF">R8G00_30225</name>
</gene>
<evidence type="ECO:0000313" key="9">
    <source>
        <dbReference type="EMBL" id="MDW9353684.1"/>
    </source>
</evidence>
<organism evidence="9 11">
    <name type="scientific">Escherichia coli</name>
    <dbReference type="NCBI Taxonomy" id="562"/>
    <lineage>
        <taxon>Bacteria</taxon>
        <taxon>Pseudomonadati</taxon>
        <taxon>Pseudomonadota</taxon>
        <taxon>Gammaproteobacteria</taxon>
        <taxon>Enterobacterales</taxon>
        <taxon>Enterobacteriaceae</taxon>
        <taxon>Escherichia</taxon>
    </lineage>
</organism>
<keyword evidence="2" id="KW-0615">Plasmid copy control</keyword>
<keyword evidence="3" id="KW-0805">Transcription regulation</keyword>
<sequence>MSDAVRSATSSEARPKRAYRKGAPLSVNERKRLSLNRKRDTHKALNVFIRNELKDILERFCQDKHLTLGEGIELLIQQEKERAKNGE</sequence>
<feature type="region of interest" description="Disordered" evidence="7">
    <location>
        <begin position="1"/>
        <end position="26"/>
    </location>
</feature>
<dbReference type="Proteomes" id="UP001271591">
    <property type="component" value="Unassembled WGS sequence"/>
</dbReference>
<name>A0AAP6B3F3_ECOLX</name>
<evidence type="ECO:0000256" key="7">
    <source>
        <dbReference type="SAM" id="MobiDB-lite"/>
    </source>
</evidence>
<evidence type="ECO:0000256" key="5">
    <source>
        <dbReference type="ARBA" id="ARBA00023163"/>
    </source>
</evidence>
<reference evidence="8 10" key="1">
    <citation type="submission" date="2021-01" db="EMBL/GenBank/DDBJ databases">
        <title>Genomes of Escherichia coli STEC strains from raw meat-based diets for companion animals.</title>
        <authorList>
            <person name="Stevens M.J.A."/>
            <person name="Stephan R."/>
        </authorList>
    </citation>
    <scope>NUCLEOTIDE SEQUENCE [LARGE SCALE GENOMIC DNA]</scope>
    <source>
        <strain evidence="8 10">LSC1-58</strain>
    </source>
</reference>
<protein>
    <recommendedName>
        <fullName evidence="6">Protein CopB</fullName>
    </recommendedName>
</protein>
<dbReference type="Proteomes" id="UP000615017">
    <property type="component" value="Unassembled WGS sequence"/>
</dbReference>